<sequence>MPQVTFRLPDGTEHDVVCDSGTSIMRAAVQSGVPGIVGECGGSALCCTCHVYLDEFIGSQSEINPVENEMLECTASPRKPSSRLGCQVVLGSDNDGATIIVPEAQY</sequence>
<dbReference type="InterPro" id="IPR012675">
    <property type="entry name" value="Beta-grasp_dom_sf"/>
</dbReference>
<dbReference type="GO" id="GO:0009055">
    <property type="term" value="F:electron transfer activity"/>
    <property type="evidence" value="ECO:0007669"/>
    <property type="project" value="TreeGrafter"/>
</dbReference>
<evidence type="ECO:0000313" key="6">
    <source>
        <dbReference type="EMBL" id="AOR77775.1"/>
    </source>
</evidence>
<dbReference type="PANTHER" id="PTHR23426:SF63">
    <property type="entry name" value="TRANSFER PROTEIN, PUTATIVE-RELATED"/>
    <property type="match status" value="1"/>
</dbReference>
<keyword evidence="4" id="KW-0411">Iron-sulfur</keyword>
<dbReference type="GO" id="GO:0051537">
    <property type="term" value="F:2 iron, 2 sulfur cluster binding"/>
    <property type="evidence" value="ECO:0007669"/>
    <property type="project" value="UniProtKB-KW"/>
</dbReference>
<organism evidence="6 7">
    <name type="scientific">Novosphingobium resinovorum</name>
    <dbReference type="NCBI Taxonomy" id="158500"/>
    <lineage>
        <taxon>Bacteria</taxon>
        <taxon>Pseudomonadati</taxon>
        <taxon>Pseudomonadota</taxon>
        <taxon>Alphaproteobacteria</taxon>
        <taxon>Sphingomonadales</taxon>
        <taxon>Sphingomonadaceae</taxon>
        <taxon>Novosphingobium</taxon>
    </lineage>
</organism>
<dbReference type="PROSITE" id="PS51085">
    <property type="entry name" value="2FE2S_FER_2"/>
    <property type="match status" value="1"/>
</dbReference>
<keyword evidence="3" id="KW-0408">Iron</keyword>
<evidence type="ECO:0000256" key="4">
    <source>
        <dbReference type="ARBA" id="ARBA00023014"/>
    </source>
</evidence>
<evidence type="ECO:0000313" key="7">
    <source>
        <dbReference type="Proteomes" id="UP000094626"/>
    </source>
</evidence>
<reference evidence="7" key="1">
    <citation type="journal article" date="2017" name="J. Biotechnol.">
        <title>Complete genome sequence of Novosphingobium resinovorum SA1, a versatile xenobiotic-degrading bacterium capable of utilizing sulfanilic acid.</title>
        <authorList>
            <person name="Hegedus B."/>
            <person name="Kos P.B."/>
            <person name="Balint B."/>
            <person name="Maroti G."/>
            <person name="Gan H.M."/>
            <person name="Perei K."/>
            <person name="Rakhely G."/>
        </authorList>
    </citation>
    <scope>NUCLEOTIDE SEQUENCE [LARGE SCALE GENOMIC DNA]</scope>
    <source>
        <strain evidence="7">SA1</strain>
    </source>
</reference>
<accession>A0A1D8A6P9</accession>
<name>A0A1D8A6P9_9SPHN</name>
<keyword evidence="2" id="KW-0479">Metal-binding</keyword>
<dbReference type="OrthoDB" id="9799640at2"/>
<gene>
    <name evidence="6" type="ORF">BES08_14185</name>
</gene>
<evidence type="ECO:0000259" key="5">
    <source>
        <dbReference type="PROSITE" id="PS51085"/>
    </source>
</evidence>
<keyword evidence="7" id="KW-1185">Reference proteome</keyword>
<dbReference type="PRINTS" id="PR00355">
    <property type="entry name" value="ADRENODOXIN"/>
</dbReference>
<keyword evidence="1" id="KW-0001">2Fe-2S</keyword>
<protein>
    <submittedName>
        <fullName evidence="6">Ferredoxin</fullName>
    </submittedName>
</protein>
<evidence type="ECO:0000256" key="1">
    <source>
        <dbReference type="ARBA" id="ARBA00022714"/>
    </source>
</evidence>
<feature type="domain" description="2Fe-2S ferredoxin-type" evidence="5">
    <location>
        <begin position="2"/>
        <end position="105"/>
    </location>
</feature>
<dbReference type="InterPro" id="IPR001055">
    <property type="entry name" value="Adrenodoxin-like"/>
</dbReference>
<evidence type="ECO:0000256" key="2">
    <source>
        <dbReference type="ARBA" id="ARBA00022723"/>
    </source>
</evidence>
<dbReference type="InterPro" id="IPR001041">
    <property type="entry name" value="2Fe-2S_ferredoxin-type"/>
</dbReference>
<evidence type="ECO:0000256" key="3">
    <source>
        <dbReference type="ARBA" id="ARBA00023004"/>
    </source>
</evidence>
<dbReference type="Gene3D" id="3.10.20.30">
    <property type="match status" value="1"/>
</dbReference>
<dbReference type="Proteomes" id="UP000094626">
    <property type="component" value="Chromosome"/>
</dbReference>
<proteinExistence type="predicted"/>
<dbReference type="AlphaFoldDB" id="A0A1D8A6P9"/>
<dbReference type="RefSeq" id="WP_069708682.1">
    <property type="nucleotide sequence ID" value="NZ_CP017075.1"/>
</dbReference>
<dbReference type="GO" id="GO:0140647">
    <property type="term" value="P:P450-containing electron transport chain"/>
    <property type="evidence" value="ECO:0007669"/>
    <property type="project" value="InterPro"/>
</dbReference>
<dbReference type="GO" id="GO:0046872">
    <property type="term" value="F:metal ion binding"/>
    <property type="evidence" value="ECO:0007669"/>
    <property type="project" value="UniProtKB-KW"/>
</dbReference>
<dbReference type="EMBL" id="CP017075">
    <property type="protein sequence ID" value="AOR77775.1"/>
    <property type="molecule type" value="Genomic_DNA"/>
</dbReference>
<dbReference type="SUPFAM" id="SSF54292">
    <property type="entry name" value="2Fe-2S ferredoxin-like"/>
    <property type="match status" value="1"/>
</dbReference>
<dbReference type="PANTHER" id="PTHR23426">
    <property type="entry name" value="FERREDOXIN/ADRENODOXIN"/>
    <property type="match status" value="1"/>
</dbReference>
<dbReference type="KEGG" id="nre:BES08_14185"/>
<dbReference type="Pfam" id="PF00111">
    <property type="entry name" value="Fer2"/>
    <property type="match status" value="1"/>
</dbReference>
<dbReference type="InterPro" id="IPR036010">
    <property type="entry name" value="2Fe-2S_ferredoxin-like_sf"/>
</dbReference>